<proteinExistence type="inferred from homology"/>
<evidence type="ECO:0000313" key="12">
    <source>
        <dbReference type="EMBL" id="HJD44454.1"/>
    </source>
</evidence>
<evidence type="ECO:0000256" key="4">
    <source>
        <dbReference type="ARBA" id="ARBA00022723"/>
    </source>
</evidence>
<dbReference type="PRINTS" id="PR00119">
    <property type="entry name" value="CATATPASE"/>
</dbReference>
<accession>A0A9D2RFT8</accession>
<dbReference type="SUPFAM" id="SSF81665">
    <property type="entry name" value="Calcium ATPase, transmembrane domain M"/>
    <property type="match status" value="1"/>
</dbReference>
<dbReference type="EC" id="7.2.2.12" evidence="8"/>
<dbReference type="InterPro" id="IPR018303">
    <property type="entry name" value="ATPase_P-typ_P_site"/>
</dbReference>
<feature type="transmembrane region" description="Helical" evidence="10">
    <location>
        <begin position="590"/>
        <end position="610"/>
    </location>
</feature>
<dbReference type="InterPro" id="IPR059000">
    <property type="entry name" value="ATPase_P-type_domA"/>
</dbReference>
<dbReference type="SFLD" id="SFLDF00027">
    <property type="entry name" value="p-type_atpase"/>
    <property type="match status" value="1"/>
</dbReference>
<keyword evidence="10" id="KW-1003">Cell membrane</keyword>
<reference evidence="12" key="2">
    <citation type="submission" date="2021-04" db="EMBL/GenBank/DDBJ databases">
        <authorList>
            <person name="Gilroy R."/>
        </authorList>
    </citation>
    <scope>NUCLEOTIDE SEQUENCE</scope>
    <source>
        <strain evidence="12">9264</strain>
    </source>
</reference>
<evidence type="ECO:0000256" key="5">
    <source>
        <dbReference type="ARBA" id="ARBA00022967"/>
    </source>
</evidence>
<evidence type="ECO:0000256" key="8">
    <source>
        <dbReference type="ARBA" id="ARBA00039097"/>
    </source>
</evidence>
<dbReference type="InterPro" id="IPR051014">
    <property type="entry name" value="Cation_Transport_ATPase_IB"/>
</dbReference>
<dbReference type="InterPro" id="IPR023298">
    <property type="entry name" value="ATPase_P-typ_TM_dom_sf"/>
</dbReference>
<dbReference type="SUPFAM" id="SSF81653">
    <property type="entry name" value="Calcium ATPase, transduction domain A"/>
    <property type="match status" value="1"/>
</dbReference>
<comment type="caution">
    <text evidence="12">The sequence shown here is derived from an EMBL/GenBank/DDBJ whole genome shotgun (WGS) entry which is preliminary data.</text>
</comment>
<dbReference type="SFLD" id="SFLDS00003">
    <property type="entry name" value="Haloacid_Dehalogenase"/>
    <property type="match status" value="1"/>
</dbReference>
<dbReference type="EMBL" id="DWUQ01000108">
    <property type="protein sequence ID" value="HJD44454.1"/>
    <property type="molecule type" value="Genomic_DNA"/>
</dbReference>
<evidence type="ECO:0000256" key="1">
    <source>
        <dbReference type="ARBA" id="ARBA00004370"/>
    </source>
</evidence>
<evidence type="ECO:0000256" key="10">
    <source>
        <dbReference type="RuleBase" id="RU362081"/>
    </source>
</evidence>
<comment type="similarity">
    <text evidence="2 10">Belongs to the cation transport ATPase (P-type) (TC 3.A.3) family. Type IB subfamily.</text>
</comment>
<keyword evidence="3 10" id="KW-0812">Transmembrane</keyword>
<dbReference type="NCBIfam" id="TIGR01525">
    <property type="entry name" value="ATPase-IB_hvy"/>
    <property type="match status" value="1"/>
</dbReference>
<dbReference type="Pfam" id="PF00702">
    <property type="entry name" value="Hydrolase"/>
    <property type="match status" value="1"/>
</dbReference>
<comment type="subcellular location">
    <subcellularLocation>
        <location evidence="10">Cell membrane</location>
    </subcellularLocation>
    <subcellularLocation>
        <location evidence="1">Membrane</location>
    </subcellularLocation>
</comment>
<organism evidence="12 13">
    <name type="scientific">Candidatus Paenalcaligenes intestinipullorum</name>
    <dbReference type="NCBI Taxonomy" id="2838718"/>
    <lineage>
        <taxon>Bacteria</taxon>
        <taxon>Pseudomonadati</taxon>
        <taxon>Pseudomonadota</taxon>
        <taxon>Betaproteobacteria</taxon>
        <taxon>Burkholderiales</taxon>
        <taxon>Alcaligenaceae</taxon>
        <taxon>Paenalcaligenes</taxon>
    </lineage>
</organism>
<dbReference type="GO" id="GO:0005524">
    <property type="term" value="F:ATP binding"/>
    <property type="evidence" value="ECO:0007669"/>
    <property type="project" value="UniProtKB-UniRule"/>
</dbReference>
<feature type="transmembrane region" description="Helical" evidence="10">
    <location>
        <begin position="616"/>
        <end position="635"/>
    </location>
</feature>
<dbReference type="PANTHER" id="PTHR48085">
    <property type="entry name" value="CADMIUM/ZINC-TRANSPORTING ATPASE HMA2-RELATED"/>
    <property type="match status" value="1"/>
</dbReference>
<keyword evidence="5" id="KW-1278">Translocase</keyword>
<comment type="catalytic activity">
    <reaction evidence="9">
        <text>Zn(2+)(in) + ATP + H2O = Zn(2+)(out) + ADP + phosphate + H(+)</text>
        <dbReference type="Rhea" id="RHEA:20621"/>
        <dbReference type="ChEBI" id="CHEBI:15377"/>
        <dbReference type="ChEBI" id="CHEBI:15378"/>
        <dbReference type="ChEBI" id="CHEBI:29105"/>
        <dbReference type="ChEBI" id="CHEBI:30616"/>
        <dbReference type="ChEBI" id="CHEBI:43474"/>
        <dbReference type="ChEBI" id="CHEBI:456216"/>
        <dbReference type="EC" id="7.2.2.12"/>
    </reaction>
</comment>
<sequence length="648" mass="70040">MEHAAHSSCCGNAPDHSHALPTTWWQRWGRVSAAVTLALSAELVHWWGEWSWLPWWLAAAAIILVGPEVYKKGWVALRQAQFTINALMSLAVTGALLIGQWPEAAMVLALFNLAERIEAQSLLRAHAAVDRLYALVPDQVHVWEPISQHWVTKAASQVTLGQIVRLSPGERVGLDGVVVKGMSELNQAPITGESMPVAKQVGDRIYAGSINGDSELQVQVDTLHDQTLVARIALSVQQAQQNKLPLQRVMDRFAAVYTPIVMVLAVAVAMVLPWFGVSVWEAVYRALVLLVIACPCALVISTPVAVVSALTAAAHEGVLIKGGAYLEQLRHTKQLMLDKTGTLTTGQPVLHCYWLNPAVDTEHSVRLAQSLAHRSTHPASRAVVSAALSALENYELEHFLAQAGKGVQATYQGQTYYLGSPQWLTAEQTLYSPEALEWMAVQAAQGASLVVLADAQQCLGVFALQDGLKPEAQQAVQRLQALGVRVHIASGDQSAAVAQVAQQLRVDSYQGELLPQDKLNWLQALQRSGSVVMAGDGINDAPALAQAQVGIAMGRLGSDLAIDTANITILNDSLQQLPSLWRLSTRLHHVLMQNITAALCIKLVFLSFAVLGDVPMWLAVFADVGASLLVILNSLRLLRTPSIDVHPA</sequence>
<feature type="domain" description="P-type ATPase A" evidence="11">
    <location>
        <begin position="135"/>
        <end position="236"/>
    </location>
</feature>
<dbReference type="SFLD" id="SFLDG00002">
    <property type="entry name" value="C1.7:_P-type_atpase_like"/>
    <property type="match status" value="1"/>
</dbReference>
<gene>
    <name evidence="12" type="ORF">H9906_05410</name>
</gene>
<dbReference type="Gene3D" id="3.40.50.1000">
    <property type="entry name" value="HAD superfamily/HAD-like"/>
    <property type="match status" value="1"/>
</dbReference>
<dbReference type="GO" id="GO:0016887">
    <property type="term" value="F:ATP hydrolysis activity"/>
    <property type="evidence" value="ECO:0007669"/>
    <property type="project" value="InterPro"/>
</dbReference>
<dbReference type="SUPFAM" id="SSF56784">
    <property type="entry name" value="HAD-like"/>
    <property type="match status" value="1"/>
</dbReference>
<protein>
    <recommendedName>
        <fullName evidence="8">P-type Zn(2+) transporter</fullName>
        <ecNumber evidence="8">7.2.2.12</ecNumber>
    </recommendedName>
</protein>
<dbReference type="InterPro" id="IPR008250">
    <property type="entry name" value="ATPase_P-typ_transduc_dom_A_sf"/>
</dbReference>
<dbReference type="GO" id="GO:0015086">
    <property type="term" value="F:cadmium ion transmembrane transporter activity"/>
    <property type="evidence" value="ECO:0007669"/>
    <property type="project" value="TreeGrafter"/>
</dbReference>
<dbReference type="InterPro" id="IPR027256">
    <property type="entry name" value="P-typ_ATPase_IB"/>
</dbReference>
<dbReference type="InterPro" id="IPR023299">
    <property type="entry name" value="ATPase_P-typ_cyto_dom_N"/>
</dbReference>
<dbReference type="InterPro" id="IPR001757">
    <property type="entry name" value="P_typ_ATPase"/>
</dbReference>
<keyword evidence="10" id="KW-0067">ATP-binding</keyword>
<keyword evidence="4 10" id="KW-0479">Metal-binding</keyword>
<evidence type="ECO:0000259" key="11">
    <source>
        <dbReference type="Pfam" id="PF00122"/>
    </source>
</evidence>
<dbReference type="Pfam" id="PF00122">
    <property type="entry name" value="E1-E2_ATPase"/>
    <property type="match status" value="1"/>
</dbReference>
<dbReference type="PROSITE" id="PS00154">
    <property type="entry name" value="ATPASE_E1_E2"/>
    <property type="match status" value="1"/>
</dbReference>
<evidence type="ECO:0000256" key="6">
    <source>
        <dbReference type="ARBA" id="ARBA00022989"/>
    </source>
</evidence>
<dbReference type="GO" id="GO:0005886">
    <property type="term" value="C:plasma membrane"/>
    <property type="evidence" value="ECO:0007669"/>
    <property type="project" value="UniProtKB-SubCell"/>
</dbReference>
<dbReference type="InterPro" id="IPR044492">
    <property type="entry name" value="P_typ_ATPase_HD_dom"/>
</dbReference>
<name>A0A9D2RFT8_9BURK</name>
<dbReference type="InterPro" id="IPR023214">
    <property type="entry name" value="HAD_sf"/>
</dbReference>
<evidence type="ECO:0000256" key="7">
    <source>
        <dbReference type="ARBA" id="ARBA00023136"/>
    </source>
</evidence>
<evidence type="ECO:0000313" key="13">
    <source>
        <dbReference type="Proteomes" id="UP000823889"/>
    </source>
</evidence>
<keyword evidence="6 10" id="KW-1133">Transmembrane helix</keyword>
<dbReference type="InterPro" id="IPR036412">
    <property type="entry name" value="HAD-like_sf"/>
</dbReference>
<dbReference type="Gene3D" id="3.40.1110.10">
    <property type="entry name" value="Calcium-transporting ATPase, cytoplasmic domain N"/>
    <property type="match status" value="1"/>
</dbReference>
<evidence type="ECO:0000256" key="3">
    <source>
        <dbReference type="ARBA" id="ARBA00022692"/>
    </source>
</evidence>
<dbReference type="Proteomes" id="UP000823889">
    <property type="component" value="Unassembled WGS sequence"/>
</dbReference>
<evidence type="ECO:0000256" key="2">
    <source>
        <dbReference type="ARBA" id="ARBA00006024"/>
    </source>
</evidence>
<dbReference type="PANTHER" id="PTHR48085:SF5">
    <property type="entry name" value="CADMIUM_ZINC-TRANSPORTING ATPASE HMA4-RELATED"/>
    <property type="match status" value="1"/>
</dbReference>
<keyword evidence="10" id="KW-0547">Nucleotide-binding</keyword>
<feature type="transmembrane region" description="Helical" evidence="10">
    <location>
        <begin position="282"/>
        <end position="300"/>
    </location>
</feature>
<dbReference type="NCBIfam" id="TIGR01494">
    <property type="entry name" value="ATPase_P-type"/>
    <property type="match status" value="1"/>
</dbReference>
<evidence type="ECO:0000256" key="9">
    <source>
        <dbReference type="ARBA" id="ARBA00047308"/>
    </source>
</evidence>
<keyword evidence="7 10" id="KW-0472">Membrane</keyword>
<reference evidence="12" key="1">
    <citation type="journal article" date="2021" name="PeerJ">
        <title>Extensive microbial diversity within the chicken gut microbiome revealed by metagenomics and culture.</title>
        <authorList>
            <person name="Gilroy R."/>
            <person name="Ravi A."/>
            <person name="Getino M."/>
            <person name="Pursley I."/>
            <person name="Horton D.L."/>
            <person name="Alikhan N.F."/>
            <person name="Baker D."/>
            <person name="Gharbi K."/>
            <person name="Hall N."/>
            <person name="Watson M."/>
            <person name="Adriaenssens E.M."/>
            <person name="Foster-Nyarko E."/>
            <person name="Jarju S."/>
            <person name="Secka A."/>
            <person name="Antonio M."/>
            <person name="Oren A."/>
            <person name="Chaudhuri R.R."/>
            <person name="La Ragione R."/>
            <person name="Hildebrand F."/>
            <person name="Pallen M.J."/>
        </authorList>
    </citation>
    <scope>NUCLEOTIDE SEQUENCE</scope>
    <source>
        <strain evidence="12">9264</strain>
    </source>
</reference>
<dbReference type="Gene3D" id="2.70.150.10">
    <property type="entry name" value="Calcium-transporting ATPase, cytoplasmic transduction domain A"/>
    <property type="match status" value="1"/>
</dbReference>
<feature type="transmembrane region" description="Helical" evidence="10">
    <location>
        <begin position="254"/>
        <end position="275"/>
    </location>
</feature>
<dbReference type="GO" id="GO:0016463">
    <property type="term" value="F:P-type zinc transporter activity"/>
    <property type="evidence" value="ECO:0007669"/>
    <property type="project" value="UniProtKB-EC"/>
</dbReference>
<dbReference type="AlphaFoldDB" id="A0A9D2RFT8"/>
<dbReference type="GO" id="GO:0046872">
    <property type="term" value="F:metal ion binding"/>
    <property type="evidence" value="ECO:0007669"/>
    <property type="project" value="UniProtKB-KW"/>
</dbReference>